<sequence>MFYLSPKKGDTCHGLSRSFQLPYWCRRVGPAVNSASTVHYTPERKQSLSGEKLTIYTQLAKRCKAHYYQAFTEIKIRPSSLPVCPGKYVFELEIPPSLSQKLNGQNVLRSNVTSASGPPFSRLGQSGDILVVLLPSGGMAAVYRQGIAAEGFRKFGSTGTQKQPVQRNSSLFRRQPYLYIGARGLQPNLNKNIISAGFQVSLPSKTMGIQTIVLVECHPIWVEVKHELEGNSVNLPT</sequence>
<evidence type="ECO:0000313" key="2">
    <source>
        <dbReference type="Proteomes" id="UP000286415"/>
    </source>
</evidence>
<dbReference type="EMBL" id="NIRI02000013">
    <property type="protein sequence ID" value="KAG5453084.1"/>
    <property type="molecule type" value="Genomic_DNA"/>
</dbReference>
<reference evidence="1 2" key="2">
    <citation type="journal article" date="2021" name="Genomics">
        <title>High-quality reference genome for Clonorchis sinensis.</title>
        <authorList>
            <person name="Young N.D."/>
            <person name="Stroehlein A.J."/>
            <person name="Kinkar L."/>
            <person name="Wang T."/>
            <person name="Sohn W.M."/>
            <person name="Chang B.C.H."/>
            <person name="Kaur P."/>
            <person name="Weisz D."/>
            <person name="Dudchenko O."/>
            <person name="Aiden E.L."/>
            <person name="Korhonen P.K."/>
            <person name="Gasser R.B."/>
        </authorList>
    </citation>
    <scope>NUCLEOTIDE SEQUENCE [LARGE SCALE GENOMIC DNA]</scope>
    <source>
        <strain evidence="1">Cs-k2</strain>
    </source>
</reference>
<keyword evidence="2" id="KW-1185">Reference proteome</keyword>
<dbReference type="AlphaFoldDB" id="A0A3R7JPA1"/>
<proteinExistence type="predicted"/>
<reference evidence="1 2" key="1">
    <citation type="journal article" date="2018" name="Biotechnol. Adv.">
        <title>Improved genomic resources and new bioinformatic workflow for the carcinogenic parasite Clonorchis sinensis: Biotechnological implications.</title>
        <authorList>
            <person name="Wang D."/>
            <person name="Korhonen P.K."/>
            <person name="Gasser R.B."/>
            <person name="Young N.D."/>
        </authorList>
    </citation>
    <scope>NUCLEOTIDE SEQUENCE [LARGE SCALE GENOMIC DNA]</scope>
    <source>
        <strain evidence="1">Cs-k2</strain>
    </source>
</reference>
<evidence type="ECO:0000313" key="1">
    <source>
        <dbReference type="EMBL" id="KAG5453084.1"/>
    </source>
</evidence>
<accession>A0A3R7JPA1</accession>
<protein>
    <submittedName>
        <fullName evidence="1">Uncharacterized protein</fullName>
    </submittedName>
</protein>
<dbReference type="Proteomes" id="UP000286415">
    <property type="component" value="Unassembled WGS sequence"/>
</dbReference>
<name>A0A3R7JPA1_CLOSI</name>
<gene>
    <name evidence="1" type="ORF">CSKR_106254</name>
</gene>
<organism evidence="1 2">
    <name type="scientific">Clonorchis sinensis</name>
    <name type="common">Chinese liver fluke</name>
    <dbReference type="NCBI Taxonomy" id="79923"/>
    <lineage>
        <taxon>Eukaryota</taxon>
        <taxon>Metazoa</taxon>
        <taxon>Spiralia</taxon>
        <taxon>Lophotrochozoa</taxon>
        <taxon>Platyhelminthes</taxon>
        <taxon>Trematoda</taxon>
        <taxon>Digenea</taxon>
        <taxon>Opisthorchiida</taxon>
        <taxon>Opisthorchiata</taxon>
        <taxon>Opisthorchiidae</taxon>
        <taxon>Clonorchis</taxon>
    </lineage>
</organism>
<dbReference type="InParanoid" id="A0A3R7JPA1"/>
<comment type="caution">
    <text evidence="1">The sequence shown here is derived from an EMBL/GenBank/DDBJ whole genome shotgun (WGS) entry which is preliminary data.</text>
</comment>